<dbReference type="UniPathway" id="UPA00219"/>
<comment type="similarity">
    <text evidence="4 20">Belongs to the peptidase S11 family.</text>
</comment>
<dbReference type="InterPro" id="IPR037167">
    <property type="entry name" value="Peptidase_S11_C_sf"/>
</dbReference>
<keyword evidence="6" id="KW-1003">Cell membrane</keyword>
<keyword evidence="24" id="KW-1185">Reference proteome</keyword>
<evidence type="ECO:0000256" key="20">
    <source>
        <dbReference type="RuleBase" id="RU004016"/>
    </source>
</evidence>
<feature type="active site" description="Proton acceptor" evidence="18">
    <location>
        <position position="71"/>
    </location>
</feature>
<dbReference type="GO" id="GO:0008658">
    <property type="term" value="F:penicillin binding"/>
    <property type="evidence" value="ECO:0007669"/>
    <property type="project" value="UniProtKB-ARBA"/>
</dbReference>
<keyword evidence="11" id="KW-0378">Hydrolase</keyword>
<evidence type="ECO:0000256" key="21">
    <source>
        <dbReference type="SAM" id="SignalP"/>
    </source>
</evidence>
<proteinExistence type="inferred from homology"/>
<evidence type="ECO:0000256" key="11">
    <source>
        <dbReference type="ARBA" id="ARBA00022801"/>
    </source>
</evidence>
<feature type="active site" evidence="18">
    <location>
        <position position="134"/>
    </location>
</feature>
<keyword evidence="10 21" id="KW-0732">Signal</keyword>
<evidence type="ECO:0000256" key="15">
    <source>
        <dbReference type="ARBA" id="ARBA00023316"/>
    </source>
</evidence>
<evidence type="ECO:0000256" key="14">
    <source>
        <dbReference type="ARBA" id="ARBA00023136"/>
    </source>
</evidence>
<feature type="active site" description="Acyl-ester intermediate" evidence="18">
    <location>
        <position position="68"/>
    </location>
</feature>
<evidence type="ECO:0000256" key="4">
    <source>
        <dbReference type="ARBA" id="ARBA00007164"/>
    </source>
</evidence>
<evidence type="ECO:0000256" key="17">
    <source>
        <dbReference type="ARBA" id="ARBA00060592"/>
    </source>
</evidence>
<dbReference type="SUPFAM" id="SSF69189">
    <property type="entry name" value="Penicillin-binding protein associated domain"/>
    <property type="match status" value="1"/>
</dbReference>
<dbReference type="PRINTS" id="PR00725">
    <property type="entry name" value="DADACBPTASE1"/>
</dbReference>
<dbReference type="PANTHER" id="PTHR21581:SF6">
    <property type="entry name" value="TRAFFICKING PROTEIN PARTICLE COMPLEX SUBUNIT 12"/>
    <property type="match status" value="1"/>
</dbReference>
<dbReference type="GO" id="GO:0042803">
    <property type="term" value="F:protein homodimerization activity"/>
    <property type="evidence" value="ECO:0007669"/>
    <property type="project" value="UniProtKB-ARBA"/>
</dbReference>
<evidence type="ECO:0000256" key="6">
    <source>
        <dbReference type="ARBA" id="ARBA00022475"/>
    </source>
</evidence>
<feature type="signal peptide" evidence="21">
    <location>
        <begin position="1"/>
        <end position="27"/>
    </location>
</feature>
<protein>
    <recommendedName>
        <fullName evidence="5">serine-type D-Ala-D-Ala carboxypeptidase</fullName>
        <ecNumber evidence="5">3.4.16.4</ecNumber>
    </recommendedName>
</protein>
<dbReference type="InterPro" id="IPR012338">
    <property type="entry name" value="Beta-lactam/transpept-like"/>
</dbReference>
<dbReference type="Pfam" id="PF00768">
    <property type="entry name" value="Peptidase_S11"/>
    <property type="match status" value="1"/>
</dbReference>
<accession>A0A1I6YQV4</accession>
<evidence type="ECO:0000256" key="10">
    <source>
        <dbReference type="ARBA" id="ARBA00022729"/>
    </source>
</evidence>
<keyword evidence="12" id="KW-0133">Cell shape</keyword>
<dbReference type="InterPro" id="IPR015956">
    <property type="entry name" value="Peniciliin-bd_prot_C_sf"/>
</dbReference>
<dbReference type="EC" id="3.4.16.4" evidence="5"/>
<keyword evidence="15" id="KW-0961">Cell wall biogenesis/degradation</keyword>
<feature type="binding site" evidence="19">
    <location>
        <position position="237"/>
    </location>
    <ligand>
        <name>substrate</name>
    </ligand>
</feature>
<dbReference type="AlphaFoldDB" id="A0A1I6YQV4"/>
<keyword evidence="9" id="KW-0645">Protease</keyword>
<evidence type="ECO:0000256" key="9">
    <source>
        <dbReference type="ARBA" id="ARBA00022670"/>
    </source>
</evidence>
<dbReference type="InterPro" id="IPR018044">
    <property type="entry name" value="Peptidase_S11"/>
</dbReference>
<evidence type="ECO:0000313" key="24">
    <source>
        <dbReference type="Proteomes" id="UP000199187"/>
    </source>
</evidence>
<evidence type="ECO:0000256" key="8">
    <source>
        <dbReference type="ARBA" id="ARBA00022645"/>
    </source>
</evidence>
<evidence type="ECO:0000313" key="23">
    <source>
        <dbReference type="EMBL" id="SFT52867.1"/>
    </source>
</evidence>
<dbReference type="Gene3D" id="2.60.410.10">
    <property type="entry name" value="D-Ala-D-Ala carboxypeptidase, C-terminal domain"/>
    <property type="match status" value="1"/>
</dbReference>
<feature type="domain" description="Peptidase S11 D-Ala-D-Ala carboxypeptidase A C-terminal" evidence="22">
    <location>
        <begin position="287"/>
        <end position="378"/>
    </location>
</feature>
<feature type="chain" id="PRO_5011448195" description="serine-type D-Ala-D-Ala carboxypeptidase" evidence="21">
    <location>
        <begin position="28"/>
        <end position="402"/>
    </location>
</feature>
<dbReference type="GO" id="GO:0008360">
    <property type="term" value="P:regulation of cell shape"/>
    <property type="evidence" value="ECO:0007669"/>
    <property type="project" value="UniProtKB-KW"/>
</dbReference>
<dbReference type="Pfam" id="PF07943">
    <property type="entry name" value="PBP5_C"/>
    <property type="match status" value="1"/>
</dbReference>
<evidence type="ECO:0000256" key="5">
    <source>
        <dbReference type="ARBA" id="ARBA00012448"/>
    </source>
</evidence>
<evidence type="ECO:0000256" key="16">
    <source>
        <dbReference type="ARBA" id="ARBA00034000"/>
    </source>
</evidence>
<keyword evidence="7" id="KW-0997">Cell inner membrane</keyword>
<dbReference type="FunFam" id="2.60.410.10:FF:000001">
    <property type="entry name" value="D-alanyl-D-alanine carboxypeptidase dacA"/>
    <property type="match status" value="1"/>
</dbReference>
<dbReference type="GO" id="GO:0005886">
    <property type="term" value="C:plasma membrane"/>
    <property type="evidence" value="ECO:0007669"/>
    <property type="project" value="UniProtKB-SubCell"/>
</dbReference>
<evidence type="ECO:0000256" key="7">
    <source>
        <dbReference type="ARBA" id="ARBA00022519"/>
    </source>
</evidence>
<comment type="catalytic activity">
    <reaction evidence="16">
        <text>Preferential cleavage: (Ac)2-L-Lys-D-Ala-|-D-Ala. Also transpeptidation of peptidyl-alanyl moieties that are N-acyl substituents of D-alanine.</text>
        <dbReference type="EC" id="3.4.16.4"/>
    </reaction>
</comment>
<comment type="pathway">
    <text evidence="17">Glycan biosynthesis.</text>
</comment>
<evidence type="ECO:0000256" key="1">
    <source>
        <dbReference type="ARBA" id="ARBA00003217"/>
    </source>
</evidence>
<dbReference type="EMBL" id="FPAU01000001">
    <property type="protein sequence ID" value="SFT52867.1"/>
    <property type="molecule type" value="Genomic_DNA"/>
</dbReference>
<keyword evidence="8" id="KW-0121">Carboxypeptidase</keyword>
<name>A0A1I6YQV4_9ENTR</name>
<dbReference type="GO" id="GO:0030288">
    <property type="term" value="C:outer membrane-bounded periplasmic space"/>
    <property type="evidence" value="ECO:0007669"/>
    <property type="project" value="UniProtKB-ARBA"/>
</dbReference>
<dbReference type="FunFam" id="3.40.710.10:FF:000001">
    <property type="entry name" value="D-alanyl-D-alanine serine-type carboxypeptidase"/>
    <property type="match status" value="1"/>
</dbReference>
<dbReference type="GO" id="GO:0006508">
    <property type="term" value="P:proteolysis"/>
    <property type="evidence" value="ECO:0007669"/>
    <property type="project" value="UniProtKB-KW"/>
</dbReference>
<dbReference type="GO" id="GO:0071555">
    <property type="term" value="P:cell wall organization"/>
    <property type="evidence" value="ECO:0007669"/>
    <property type="project" value="UniProtKB-KW"/>
</dbReference>
<dbReference type="PANTHER" id="PTHR21581">
    <property type="entry name" value="D-ALANYL-D-ALANINE CARBOXYPEPTIDASE"/>
    <property type="match status" value="1"/>
</dbReference>
<keyword evidence="13" id="KW-0573">Peptidoglycan synthesis</keyword>
<evidence type="ECO:0000256" key="18">
    <source>
        <dbReference type="PIRSR" id="PIRSR618044-1"/>
    </source>
</evidence>
<dbReference type="Proteomes" id="UP000199187">
    <property type="component" value="Unassembled WGS sequence"/>
</dbReference>
<evidence type="ECO:0000256" key="2">
    <source>
        <dbReference type="ARBA" id="ARBA00004417"/>
    </source>
</evidence>
<dbReference type="SUPFAM" id="SSF56601">
    <property type="entry name" value="beta-lactamase/transpeptidase-like"/>
    <property type="match status" value="1"/>
</dbReference>
<evidence type="ECO:0000256" key="13">
    <source>
        <dbReference type="ARBA" id="ARBA00022984"/>
    </source>
</evidence>
<evidence type="ECO:0000256" key="19">
    <source>
        <dbReference type="PIRSR" id="PIRSR618044-2"/>
    </source>
</evidence>
<dbReference type="OrthoDB" id="9795979at2"/>
<dbReference type="NCBIfam" id="NF007445">
    <property type="entry name" value="PRK10001.1"/>
    <property type="match status" value="1"/>
</dbReference>
<comment type="function">
    <text evidence="1">Removes C-terminal D-alanyl residues from sugar-peptide cell wall precursors.</text>
</comment>
<comment type="subcellular location">
    <subcellularLocation>
        <location evidence="2">Cell inner membrane</location>
        <topology evidence="2">Peripheral membrane protein</topology>
    </subcellularLocation>
</comment>
<dbReference type="Gene3D" id="3.40.710.10">
    <property type="entry name" value="DD-peptidase/beta-lactamase superfamily"/>
    <property type="match status" value="1"/>
</dbReference>
<evidence type="ECO:0000256" key="3">
    <source>
        <dbReference type="ARBA" id="ARBA00004752"/>
    </source>
</evidence>
<sequence length="402" mass="43661">MTHFALSLRSLAAGSALLFLFSPSLYAVEQNSDPAAPPVDARAWILMDYASGKVLAEGNADEKLDPASLTKLMTSYVVGQALKAGKIHLTDTVTIGKDAWATGNPVLRGSTLMFLKPGDQVSVADLNKGVIIQSGNDACIAIADYVAGSQDAFVSLMNSYAQKLGLTNTTFKTVHGLNAPGQFSTARDMALLGKALIHDVPDEYAIHKEKEFTFDKIHQPNRNRLLWNTSMNVDGMKTGTTDGAGYNLVASATQGDMRLISVVLGAKTDRIRFNESEKLLSWGFRFFDTVTPIKPDATFVTQRVWFGDSSEAKLGAGEAGSITIPKGQLNNLKASYTLTQPELQAPLSKGQVVGTINFQLNGKTIEQRPLVVMEAVQEAGFIGRIWDFVMLKFHQWFGGWFS</sequence>
<reference evidence="24" key="1">
    <citation type="submission" date="2016-10" db="EMBL/GenBank/DDBJ databases">
        <authorList>
            <person name="Varghese N."/>
            <person name="Submissions S."/>
        </authorList>
    </citation>
    <scope>NUCLEOTIDE SEQUENCE [LARGE SCALE GENOMIC DNA]</scope>
    <source>
        <strain evidence="24">Ah-143</strain>
    </source>
</reference>
<dbReference type="SMART" id="SM00936">
    <property type="entry name" value="PBP5_C"/>
    <property type="match status" value="1"/>
</dbReference>
<gene>
    <name evidence="23" type="ORF">SAMN05192562_101690</name>
</gene>
<evidence type="ECO:0000256" key="12">
    <source>
        <dbReference type="ARBA" id="ARBA00022960"/>
    </source>
</evidence>
<keyword evidence="14" id="KW-0472">Membrane</keyword>
<dbReference type="GO" id="GO:0009002">
    <property type="term" value="F:serine-type D-Ala-D-Ala carboxypeptidase activity"/>
    <property type="evidence" value="ECO:0007669"/>
    <property type="project" value="UniProtKB-EC"/>
</dbReference>
<evidence type="ECO:0000259" key="22">
    <source>
        <dbReference type="SMART" id="SM00936"/>
    </source>
</evidence>
<dbReference type="InterPro" id="IPR001967">
    <property type="entry name" value="Peptidase_S11_N"/>
</dbReference>
<organism evidence="23 24">
    <name type="scientific">Kosakonia arachidis</name>
    <dbReference type="NCBI Taxonomy" id="551989"/>
    <lineage>
        <taxon>Bacteria</taxon>
        <taxon>Pseudomonadati</taxon>
        <taxon>Pseudomonadota</taxon>
        <taxon>Gammaproteobacteria</taxon>
        <taxon>Enterobacterales</taxon>
        <taxon>Enterobacteriaceae</taxon>
        <taxon>Kosakonia</taxon>
    </lineage>
</organism>
<dbReference type="InterPro" id="IPR012907">
    <property type="entry name" value="Peptidase_S11_C"/>
</dbReference>
<dbReference type="RefSeq" id="WP_090119211.1">
    <property type="nucleotide sequence ID" value="NZ_CP045300.1"/>
</dbReference>
<comment type="pathway">
    <text evidence="3">Cell wall biogenesis; peptidoglycan biosynthesis.</text>
</comment>
<dbReference type="GO" id="GO:0009252">
    <property type="term" value="P:peptidoglycan biosynthetic process"/>
    <property type="evidence" value="ECO:0007669"/>
    <property type="project" value="UniProtKB-UniPathway"/>
</dbReference>